<organism evidence="2 3">
    <name type="scientific">Alteribacillus iranensis</name>
    <dbReference type="NCBI Taxonomy" id="930128"/>
    <lineage>
        <taxon>Bacteria</taxon>
        <taxon>Bacillati</taxon>
        <taxon>Bacillota</taxon>
        <taxon>Bacilli</taxon>
        <taxon>Bacillales</taxon>
        <taxon>Bacillaceae</taxon>
        <taxon>Alteribacillus</taxon>
    </lineage>
</organism>
<name>A0A1I2DNR8_9BACI</name>
<evidence type="ECO:0000313" key="3">
    <source>
        <dbReference type="Proteomes" id="UP000199516"/>
    </source>
</evidence>
<feature type="domain" description="LUD" evidence="1">
    <location>
        <begin position="53"/>
        <end position="231"/>
    </location>
</feature>
<accession>A0A1I2DNR8</accession>
<dbReference type="AlphaFoldDB" id="A0A1I2DNR8"/>
<keyword evidence="3" id="KW-1185">Reference proteome</keyword>
<sequence>MSSGNVQNQTTFLNHVADRLGRERRTTVNPPSYFSFPHQKMGKEADISELAKVLKKQCLAIHTDVREATINNLREVIDQVFVEYEAITAAVWDDPRFHQFGLDSIVERPQVSVWGEEPGREANIQAAEQADVGITFSDYTLAESGTVVIMNGAGKGLSVSLLPTNYIAIIPLSTLVPRMTQATAAIHEQAEKGRRLPACINFISGPSNSADIELDLVVGVHGPVRACYILVDDLKKEKKNEHETN</sequence>
<protein>
    <submittedName>
        <fullName evidence="2">L-lactate dehydrogenase complex protein LldG</fullName>
    </submittedName>
</protein>
<dbReference type="PANTHER" id="PTHR43682:SF1">
    <property type="entry name" value="LACTATE UTILIZATION PROTEIN C"/>
    <property type="match status" value="1"/>
</dbReference>
<dbReference type="PANTHER" id="PTHR43682">
    <property type="entry name" value="LACTATE UTILIZATION PROTEIN C"/>
    <property type="match status" value="1"/>
</dbReference>
<dbReference type="SUPFAM" id="SSF100950">
    <property type="entry name" value="NagB/RpiA/CoA transferase-like"/>
    <property type="match status" value="1"/>
</dbReference>
<dbReference type="InterPro" id="IPR003741">
    <property type="entry name" value="LUD_dom"/>
</dbReference>
<dbReference type="InterPro" id="IPR024185">
    <property type="entry name" value="FTHF_cligase-like_sf"/>
</dbReference>
<dbReference type="OrthoDB" id="9794157at2"/>
<dbReference type="EMBL" id="FONT01000004">
    <property type="protein sequence ID" value="SFE82117.1"/>
    <property type="molecule type" value="Genomic_DNA"/>
</dbReference>
<dbReference type="Pfam" id="PF02589">
    <property type="entry name" value="LUD_dom"/>
    <property type="match status" value="1"/>
</dbReference>
<reference evidence="2 3" key="1">
    <citation type="submission" date="2016-10" db="EMBL/GenBank/DDBJ databases">
        <authorList>
            <person name="de Groot N.N."/>
        </authorList>
    </citation>
    <scope>NUCLEOTIDE SEQUENCE [LARGE SCALE GENOMIC DNA]</scope>
    <source>
        <strain evidence="2 3">DSM 23995</strain>
    </source>
</reference>
<proteinExistence type="predicted"/>
<dbReference type="STRING" id="930128.SAMN05192532_104193"/>
<dbReference type="InterPro" id="IPR037171">
    <property type="entry name" value="NagB/RpiA_transferase-like"/>
</dbReference>
<evidence type="ECO:0000259" key="1">
    <source>
        <dbReference type="Pfam" id="PF02589"/>
    </source>
</evidence>
<gene>
    <name evidence="2" type="ORF">SAMN05192532_104193</name>
</gene>
<dbReference type="Gene3D" id="3.40.50.10420">
    <property type="entry name" value="NagB/RpiA/CoA transferase-like"/>
    <property type="match status" value="1"/>
</dbReference>
<dbReference type="RefSeq" id="WP_091661461.1">
    <property type="nucleotide sequence ID" value="NZ_FONT01000004.1"/>
</dbReference>
<evidence type="ECO:0000313" key="2">
    <source>
        <dbReference type="EMBL" id="SFE82117.1"/>
    </source>
</evidence>
<dbReference type="Proteomes" id="UP000199516">
    <property type="component" value="Unassembled WGS sequence"/>
</dbReference>